<dbReference type="PANTHER" id="PTHR34348:SF1">
    <property type="entry name" value="SURFEIT LOCUS PROTEIN 2"/>
    <property type="match status" value="1"/>
</dbReference>
<gene>
    <name evidence="2" type="ORF">EGW08_006096</name>
</gene>
<name>A0A433TXD7_ELYCH</name>
<dbReference type="EMBL" id="RQTK01000149">
    <property type="protein sequence ID" value="RUS86148.1"/>
    <property type="molecule type" value="Genomic_DNA"/>
</dbReference>
<feature type="compositionally biased region" description="Acidic residues" evidence="1">
    <location>
        <begin position="153"/>
        <end position="168"/>
    </location>
</feature>
<feature type="compositionally biased region" description="Acidic residues" evidence="1">
    <location>
        <begin position="176"/>
        <end position="188"/>
    </location>
</feature>
<dbReference type="AlphaFoldDB" id="A0A433TXD7"/>
<proteinExistence type="predicted"/>
<dbReference type="PANTHER" id="PTHR34348">
    <property type="entry name" value="SURFEIT LOCUS PROTEIN 2"/>
    <property type="match status" value="1"/>
</dbReference>
<dbReference type="Pfam" id="PF05477">
    <property type="entry name" value="SURF2"/>
    <property type="match status" value="1"/>
</dbReference>
<organism evidence="2 3">
    <name type="scientific">Elysia chlorotica</name>
    <name type="common">Eastern emerald elysia</name>
    <name type="synonym">Sea slug</name>
    <dbReference type="NCBI Taxonomy" id="188477"/>
    <lineage>
        <taxon>Eukaryota</taxon>
        <taxon>Metazoa</taxon>
        <taxon>Spiralia</taxon>
        <taxon>Lophotrochozoa</taxon>
        <taxon>Mollusca</taxon>
        <taxon>Gastropoda</taxon>
        <taxon>Heterobranchia</taxon>
        <taxon>Euthyneura</taxon>
        <taxon>Panpulmonata</taxon>
        <taxon>Sacoglossa</taxon>
        <taxon>Placobranchoidea</taxon>
        <taxon>Plakobranchidae</taxon>
        <taxon>Elysia</taxon>
    </lineage>
</organism>
<evidence type="ECO:0008006" key="4">
    <source>
        <dbReference type="Google" id="ProtNLM"/>
    </source>
</evidence>
<feature type="region of interest" description="Disordered" evidence="1">
    <location>
        <begin position="121"/>
        <end position="211"/>
    </location>
</feature>
<dbReference type="STRING" id="188477.A0A433TXD7"/>
<dbReference type="OrthoDB" id="127285at2759"/>
<evidence type="ECO:0000256" key="1">
    <source>
        <dbReference type="SAM" id="MobiDB-lite"/>
    </source>
</evidence>
<comment type="caution">
    <text evidence="2">The sequence shown here is derived from an EMBL/GenBank/DDBJ whole genome shotgun (WGS) entry which is preliminary data.</text>
</comment>
<reference evidence="2 3" key="1">
    <citation type="submission" date="2019-01" db="EMBL/GenBank/DDBJ databases">
        <title>A draft genome assembly of the solar-powered sea slug Elysia chlorotica.</title>
        <authorList>
            <person name="Cai H."/>
            <person name="Li Q."/>
            <person name="Fang X."/>
            <person name="Li J."/>
            <person name="Curtis N.E."/>
            <person name="Altenburger A."/>
            <person name="Shibata T."/>
            <person name="Feng M."/>
            <person name="Maeda T."/>
            <person name="Schwartz J.A."/>
            <person name="Shigenobu S."/>
            <person name="Lundholm N."/>
            <person name="Nishiyama T."/>
            <person name="Yang H."/>
            <person name="Hasebe M."/>
            <person name="Li S."/>
            <person name="Pierce S.K."/>
            <person name="Wang J."/>
        </authorList>
    </citation>
    <scope>NUCLEOTIDE SEQUENCE [LARGE SCALE GENOMIC DNA]</scope>
    <source>
        <strain evidence="2">EC2010</strain>
        <tissue evidence="2">Whole organism of an adult</tissue>
    </source>
</reference>
<keyword evidence="3" id="KW-1185">Reference proteome</keyword>
<accession>A0A433TXD7</accession>
<dbReference type="InterPro" id="IPR008833">
    <property type="entry name" value="Surf2"/>
</dbReference>
<evidence type="ECO:0000313" key="3">
    <source>
        <dbReference type="Proteomes" id="UP000271974"/>
    </source>
</evidence>
<protein>
    <recommendedName>
        <fullName evidence="4">Surfeit locus protein 2</fullName>
    </recommendedName>
</protein>
<dbReference type="Proteomes" id="UP000271974">
    <property type="component" value="Unassembled WGS sequence"/>
</dbReference>
<sequence length="211" mass="23628">MTTPPPDIQALLAKHKSLKYNESKNKVICQLTKHEMPPALGAIESYVKGKKYQKAAEKTFDFNQYKPHIVPSSKRQHLHELFCFLTLRHVARTQQAVERHVSGKRYKRALARWTKCQETGEKFIPRGGRRKNTGGSDSDNIRSGGAPNWSDDSAGEDDADEDDLEDLYPAEVFGGDSDDEGDASEAEENTPPPKTTTAKTRVKTDASRQQL</sequence>
<evidence type="ECO:0000313" key="2">
    <source>
        <dbReference type="EMBL" id="RUS86148.1"/>
    </source>
</evidence>
<feature type="compositionally biased region" description="Basic and acidic residues" evidence="1">
    <location>
        <begin position="202"/>
        <end position="211"/>
    </location>
</feature>